<name>Z9JL64_9GAMM</name>
<dbReference type="Proteomes" id="UP000020406">
    <property type="component" value="Unassembled WGS sequence"/>
</dbReference>
<dbReference type="OrthoDB" id="6445801at2"/>
<sequence>MREMSELEIERISGAGIWDDLSTGVNIVFHWVTVNIDDIKAFFNGFYQGYNKK</sequence>
<organism evidence="1 2">
    <name type="scientific">Xylella taiwanensis</name>
    <dbReference type="NCBI Taxonomy" id="1444770"/>
    <lineage>
        <taxon>Bacteria</taxon>
        <taxon>Pseudomonadati</taxon>
        <taxon>Pseudomonadota</taxon>
        <taxon>Gammaproteobacteria</taxon>
        <taxon>Lysobacterales</taxon>
        <taxon>Lysobacteraceae</taxon>
        <taxon>Xylella</taxon>
    </lineage>
</organism>
<protein>
    <submittedName>
        <fullName evidence="1">Uncharacterized protein</fullName>
    </submittedName>
</protein>
<dbReference type="PATRIC" id="fig|1444770.3.peg.970"/>
<dbReference type="RefSeq" id="WP_160165142.1">
    <property type="nucleotide sequence ID" value="NZ_CP087691.1"/>
</dbReference>
<dbReference type="EMBL" id="JDSQ01000005">
    <property type="protein sequence ID" value="EWS78733.1"/>
    <property type="molecule type" value="Genomic_DNA"/>
</dbReference>
<evidence type="ECO:0000313" key="1">
    <source>
        <dbReference type="EMBL" id="EWS78733.1"/>
    </source>
</evidence>
<comment type="caution">
    <text evidence="1">The sequence shown here is derived from an EMBL/GenBank/DDBJ whole genome shotgun (WGS) entry which is preliminary data.</text>
</comment>
<accession>Z9JL64</accession>
<evidence type="ECO:0000313" key="2">
    <source>
        <dbReference type="Proteomes" id="UP000020406"/>
    </source>
</evidence>
<reference evidence="1 2" key="1">
    <citation type="journal article" date="2014" name="Genome Announc.">
        <title>Draft Genome Sequence of Xylella fastidiosa Pear Leaf Scorch Strain in Taiwan.</title>
        <authorList>
            <person name="Su C.C."/>
            <person name="Deng W.L."/>
            <person name="Jan F.J."/>
            <person name="Chang C.J."/>
            <person name="Huang H."/>
            <person name="Chen J."/>
        </authorList>
    </citation>
    <scope>NUCLEOTIDE SEQUENCE [LARGE SCALE GENOMIC DNA]</scope>
    <source>
        <strain evidence="1 2">PLS229</strain>
    </source>
</reference>
<gene>
    <name evidence="1" type="ORF">AF72_03970</name>
</gene>
<dbReference type="AlphaFoldDB" id="Z9JL64"/>
<proteinExistence type="predicted"/>